<proteinExistence type="predicted"/>
<dbReference type="InterPro" id="IPR043746">
    <property type="entry name" value="DUF5691"/>
</dbReference>
<name>A0A5B9MGG8_9BACT</name>
<dbReference type="RefSeq" id="WP_147869523.1">
    <property type="nucleotide sequence ID" value="NZ_CP036264.1"/>
</dbReference>
<dbReference type="EMBL" id="CP036264">
    <property type="protein sequence ID" value="QEG00259.1"/>
    <property type="molecule type" value="Genomic_DNA"/>
</dbReference>
<evidence type="ECO:0000313" key="2">
    <source>
        <dbReference type="Proteomes" id="UP000321353"/>
    </source>
</evidence>
<dbReference type="AlphaFoldDB" id="A0A5B9MGG8"/>
<dbReference type="KEGG" id="smam:Mal15_43290"/>
<reference evidence="1 2" key="1">
    <citation type="submission" date="2019-02" db="EMBL/GenBank/DDBJ databases">
        <title>Planctomycetal bacteria perform biofilm scaping via a novel small molecule.</title>
        <authorList>
            <person name="Jeske O."/>
            <person name="Boedeker C."/>
            <person name="Wiegand S."/>
            <person name="Breitling P."/>
            <person name="Kallscheuer N."/>
            <person name="Jogler M."/>
            <person name="Rohde M."/>
            <person name="Petersen J."/>
            <person name="Medema M.H."/>
            <person name="Surup F."/>
            <person name="Jogler C."/>
        </authorList>
    </citation>
    <scope>NUCLEOTIDE SEQUENCE [LARGE SCALE GENOMIC DNA]</scope>
    <source>
        <strain evidence="1 2">Mal15</strain>
    </source>
</reference>
<sequence length="475" mass="51819">MASDLLQTLNELKGCWMIGSSAVGKTPASWRAAVQDDPNPDLALLALAGQAMQFALRATPGGELKVTPTLPALSLPTPPPQARQHLRHLIRIIKLTESQTRDVMHLLAARGYVVHPADYMPKSFDQLPDVYAPWASWQNAEQEGDTTGEYDQINADNWDAWMPAERRAALSTLRRTQPEAARQLVADKAASVPAGERLRIIETFGEALCAEDQSLLEGFVKDRSAKVRRLVEQYLARIGAAEDEAADVAEFADFFSVAKKLLRGGYKITANRLKTTAQRKRRDELAAKLSLKSFVQGLGLSDETELIRGWEHVDEEASDSLVRMVAATGNELAVATMATCITSLDGISAEGFQQLFDRLGKDSRGMLLPRVLENDDASLSAAVVCAQGLWGEITFEQLKPLRALKELKKLAGQDTTKNTVGQQTLRRGLFSLGLLADQAAATELLAMFTDSNLFASDPMLGLLKLNACLPPGEPL</sequence>
<organism evidence="1 2">
    <name type="scientific">Stieleria maiorica</name>
    <dbReference type="NCBI Taxonomy" id="2795974"/>
    <lineage>
        <taxon>Bacteria</taxon>
        <taxon>Pseudomonadati</taxon>
        <taxon>Planctomycetota</taxon>
        <taxon>Planctomycetia</taxon>
        <taxon>Pirellulales</taxon>
        <taxon>Pirellulaceae</taxon>
        <taxon>Stieleria</taxon>
    </lineage>
</organism>
<gene>
    <name evidence="1" type="ORF">Mal15_43290</name>
</gene>
<accession>A0A5B9MGG8</accession>
<dbReference type="Proteomes" id="UP000321353">
    <property type="component" value="Chromosome"/>
</dbReference>
<keyword evidence="2" id="KW-1185">Reference proteome</keyword>
<dbReference type="Pfam" id="PF18944">
    <property type="entry name" value="DUF5691"/>
    <property type="match status" value="1"/>
</dbReference>
<protein>
    <submittedName>
        <fullName evidence="1">Uncharacterized protein</fullName>
    </submittedName>
</protein>
<evidence type="ECO:0000313" key="1">
    <source>
        <dbReference type="EMBL" id="QEG00259.1"/>
    </source>
</evidence>